<keyword evidence="9" id="KW-1185">Reference proteome</keyword>
<keyword evidence="4 5" id="KW-0472">Membrane</keyword>
<evidence type="ECO:0000256" key="3">
    <source>
        <dbReference type="ARBA" id="ARBA00022989"/>
    </source>
</evidence>
<protein>
    <recommendedName>
        <fullName evidence="7">EXPERA domain-containing protein</fullName>
    </recommendedName>
</protein>
<feature type="domain" description="EXPERA" evidence="7">
    <location>
        <begin position="8"/>
        <end position="147"/>
    </location>
</feature>
<keyword evidence="3 5" id="KW-1133">Transmembrane helix</keyword>
<dbReference type="AlphaFoldDB" id="A0AAQ3JTA0"/>
<dbReference type="PROSITE" id="PS51751">
    <property type="entry name" value="EXPERA"/>
    <property type="match status" value="1"/>
</dbReference>
<evidence type="ECO:0000256" key="4">
    <source>
        <dbReference type="ARBA" id="ARBA00023136"/>
    </source>
</evidence>
<keyword evidence="2 5" id="KW-0812">Transmembrane</keyword>
<evidence type="ECO:0000256" key="6">
    <source>
        <dbReference type="SAM" id="Phobius"/>
    </source>
</evidence>
<dbReference type="Pfam" id="PF05241">
    <property type="entry name" value="EBP"/>
    <property type="match status" value="1"/>
</dbReference>
<name>A0AAQ3JTA0_9LILI</name>
<comment type="subcellular location">
    <subcellularLocation>
        <location evidence="1">Membrane</location>
        <topology evidence="1">Multi-pass membrane protein</topology>
    </subcellularLocation>
</comment>
<dbReference type="InterPro" id="IPR033118">
    <property type="entry name" value="EXPERA"/>
</dbReference>
<dbReference type="InterPro" id="IPR051987">
    <property type="entry name" value="Sigma-2_receptor-like"/>
</dbReference>
<dbReference type="GO" id="GO:0016020">
    <property type="term" value="C:membrane"/>
    <property type="evidence" value="ECO:0007669"/>
    <property type="project" value="UniProtKB-SubCell"/>
</dbReference>
<evidence type="ECO:0000256" key="2">
    <source>
        <dbReference type="ARBA" id="ARBA00022692"/>
    </source>
</evidence>
<proteinExistence type="predicted"/>
<organism evidence="8 9">
    <name type="scientific">Canna indica</name>
    <name type="common">Indian-shot</name>
    <dbReference type="NCBI Taxonomy" id="4628"/>
    <lineage>
        <taxon>Eukaryota</taxon>
        <taxon>Viridiplantae</taxon>
        <taxon>Streptophyta</taxon>
        <taxon>Embryophyta</taxon>
        <taxon>Tracheophyta</taxon>
        <taxon>Spermatophyta</taxon>
        <taxon>Magnoliopsida</taxon>
        <taxon>Liliopsida</taxon>
        <taxon>Zingiberales</taxon>
        <taxon>Cannaceae</taxon>
        <taxon>Canna</taxon>
    </lineage>
</organism>
<reference evidence="8 9" key="1">
    <citation type="submission" date="2023-10" db="EMBL/GenBank/DDBJ databases">
        <title>Chromosome-scale genome assembly provides insights into flower coloration mechanisms of Canna indica.</title>
        <authorList>
            <person name="Li C."/>
        </authorList>
    </citation>
    <scope>NUCLEOTIDE SEQUENCE [LARGE SCALE GENOMIC DNA]</scope>
    <source>
        <tissue evidence="8">Flower</tissue>
    </source>
</reference>
<feature type="transmembrane region" description="Helical" evidence="6">
    <location>
        <begin position="7"/>
        <end position="26"/>
    </location>
</feature>
<evidence type="ECO:0000313" key="9">
    <source>
        <dbReference type="Proteomes" id="UP001327560"/>
    </source>
</evidence>
<evidence type="ECO:0000256" key="1">
    <source>
        <dbReference type="ARBA" id="ARBA00004141"/>
    </source>
</evidence>
<feature type="transmembrane region" description="Helical" evidence="6">
    <location>
        <begin position="67"/>
        <end position="87"/>
    </location>
</feature>
<dbReference type="PANTHER" id="PTHR31204:SF1">
    <property type="entry name" value="SIGMA INTRACELLULAR RECEPTOR 2"/>
    <property type="match status" value="1"/>
</dbReference>
<sequence>MEFIRGLVDAVVILFSGVVTVVVSMLNGQVCLPEKLYSAPLTELKRWYDDKYDDYLLSEKPHFFTDLIWLELVFLWPLSLANVYGILAGRPWAATTSLMAGVSHATSMAAILSELLGSWKASDQLHYNTIDLYRHKIRDKLFLNFYI</sequence>
<evidence type="ECO:0000259" key="7">
    <source>
        <dbReference type="PROSITE" id="PS51751"/>
    </source>
</evidence>
<dbReference type="GO" id="GO:0005783">
    <property type="term" value="C:endoplasmic reticulum"/>
    <property type="evidence" value="ECO:0007669"/>
    <property type="project" value="TreeGrafter"/>
</dbReference>
<dbReference type="EMBL" id="CP136890">
    <property type="protein sequence ID" value="WOK94604.1"/>
    <property type="molecule type" value="Genomic_DNA"/>
</dbReference>
<dbReference type="Proteomes" id="UP001327560">
    <property type="component" value="Chromosome 1"/>
</dbReference>
<gene>
    <name evidence="8" type="ORF">Cni_G03309</name>
</gene>
<accession>A0AAQ3JTA0</accession>
<evidence type="ECO:0000256" key="5">
    <source>
        <dbReference type="PROSITE-ProRule" id="PRU01087"/>
    </source>
</evidence>
<dbReference type="PANTHER" id="PTHR31204">
    <property type="entry name" value="SIGMA INTRACELLULAR RECEPTOR 2"/>
    <property type="match status" value="1"/>
</dbReference>
<evidence type="ECO:0000313" key="8">
    <source>
        <dbReference type="EMBL" id="WOK94604.1"/>
    </source>
</evidence>